<comment type="similarity">
    <text evidence="2">Belongs to the MotB family.</text>
</comment>
<dbReference type="InterPro" id="IPR025713">
    <property type="entry name" value="MotB-like_N_dom"/>
</dbReference>
<evidence type="ECO:0000313" key="12">
    <source>
        <dbReference type="Proteomes" id="UP000612456"/>
    </source>
</evidence>
<comment type="subcellular location">
    <subcellularLocation>
        <location evidence="1">Cell membrane</location>
        <topology evidence="1">Single-pass membrane protein</topology>
    </subcellularLocation>
</comment>
<evidence type="ECO:0000256" key="2">
    <source>
        <dbReference type="ARBA" id="ARBA00008914"/>
    </source>
</evidence>
<evidence type="ECO:0000256" key="4">
    <source>
        <dbReference type="ARBA" id="ARBA00022692"/>
    </source>
</evidence>
<dbReference type="RefSeq" id="WP_188997647.1">
    <property type="nucleotide sequence ID" value="NZ_BMHP01000006.1"/>
</dbReference>
<keyword evidence="3" id="KW-1003">Cell membrane</keyword>
<name>A0A916ZEG8_9BACL</name>
<keyword evidence="6 7" id="KW-0472">Membrane</keyword>
<dbReference type="Pfam" id="PF00691">
    <property type="entry name" value="OmpA"/>
    <property type="match status" value="1"/>
</dbReference>
<dbReference type="Proteomes" id="UP000612456">
    <property type="component" value="Unassembled WGS sequence"/>
</dbReference>
<reference evidence="11" key="2">
    <citation type="submission" date="2020-09" db="EMBL/GenBank/DDBJ databases">
        <authorList>
            <person name="Sun Q."/>
            <person name="Zhou Y."/>
        </authorList>
    </citation>
    <scope>NUCLEOTIDE SEQUENCE</scope>
    <source>
        <strain evidence="11">CGMCC 1.15178</strain>
    </source>
</reference>
<evidence type="ECO:0000313" key="11">
    <source>
        <dbReference type="EMBL" id="GGD92016.1"/>
    </source>
</evidence>
<dbReference type="SUPFAM" id="SSF103088">
    <property type="entry name" value="OmpA-like"/>
    <property type="match status" value="1"/>
</dbReference>
<dbReference type="Pfam" id="PF13677">
    <property type="entry name" value="MotB_plug"/>
    <property type="match status" value="1"/>
</dbReference>
<evidence type="ECO:0000256" key="3">
    <source>
        <dbReference type="ARBA" id="ARBA00022475"/>
    </source>
</evidence>
<dbReference type="InterPro" id="IPR050330">
    <property type="entry name" value="Bact_OuterMem_StrucFunc"/>
</dbReference>
<dbReference type="PANTHER" id="PTHR30329">
    <property type="entry name" value="STATOR ELEMENT OF FLAGELLAR MOTOR COMPLEX"/>
    <property type="match status" value="1"/>
</dbReference>
<evidence type="ECO:0000256" key="1">
    <source>
        <dbReference type="ARBA" id="ARBA00004162"/>
    </source>
</evidence>
<evidence type="ECO:0000256" key="7">
    <source>
        <dbReference type="PROSITE-ProRule" id="PRU00473"/>
    </source>
</evidence>
<protein>
    <submittedName>
        <fullName evidence="11">Chemotaxis protein MotB</fullName>
    </submittedName>
</protein>
<reference evidence="11" key="1">
    <citation type="journal article" date="2014" name="Int. J. Syst. Evol. Microbiol.">
        <title>Complete genome sequence of Corynebacterium casei LMG S-19264T (=DSM 44701T), isolated from a smear-ripened cheese.</title>
        <authorList>
            <consortium name="US DOE Joint Genome Institute (JGI-PGF)"/>
            <person name="Walter F."/>
            <person name="Albersmeier A."/>
            <person name="Kalinowski J."/>
            <person name="Ruckert C."/>
        </authorList>
    </citation>
    <scope>NUCLEOTIDE SEQUENCE</scope>
    <source>
        <strain evidence="11">CGMCC 1.15178</strain>
    </source>
</reference>
<dbReference type="EMBL" id="BMHP01000006">
    <property type="protein sequence ID" value="GGD92016.1"/>
    <property type="molecule type" value="Genomic_DNA"/>
</dbReference>
<accession>A0A916ZEG8</accession>
<feature type="domain" description="OmpA-like" evidence="10">
    <location>
        <begin position="139"/>
        <end position="260"/>
    </location>
</feature>
<evidence type="ECO:0000256" key="5">
    <source>
        <dbReference type="ARBA" id="ARBA00022989"/>
    </source>
</evidence>
<feature type="transmembrane region" description="Helical" evidence="9">
    <location>
        <begin position="21"/>
        <end position="41"/>
    </location>
</feature>
<dbReference type="InterPro" id="IPR006665">
    <property type="entry name" value="OmpA-like"/>
</dbReference>
<sequence>MRRRSRNRKKSQAPENHERWLITYADLITLLMIFFVILYSMSRIDVQKYEILSQSLQLEFLKSDTVLEMGSGITGGLQTAQQPKPAATPQKVKEPDEGKLKEQQKQMMEQELQELLKIVQTYITQNHLETKVYVADTPEGINIRLSDQFLFDLGKADLKQNAIPVLGKLASLFEKLDNIISIEGHTDNLQIQTGGAFQDNWGLSAGRSLSVLRYFVDIADIDPKKFKIAGYADTRPIVPNTSNENRQKNRRVEITVLRNLG</sequence>
<dbReference type="GO" id="GO:0005886">
    <property type="term" value="C:plasma membrane"/>
    <property type="evidence" value="ECO:0007669"/>
    <property type="project" value="UniProtKB-SubCell"/>
</dbReference>
<feature type="region of interest" description="Disordered" evidence="8">
    <location>
        <begin position="74"/>
        <end position="98"/>
    </location>
</feature>
<keyword evidence="5 9" id="KW-1133">Transmembrane helix</keyword>
<evidence type="ECO:0000256" key="6">
    <source>
        <dbReference type="ARBA" id="ARBA00023136"/>
    </source>
</evidence>
<organism evidence="11 12">
    <name type="scientific">Paenibacillus nasutitermitis</name>
    <dbReference type="NCBI Taxonomy" id="1652958"/>
    <lineage>
        <taxon>Bacteria</taxon>
        <taxon>Bacillati</taxon>
        <taxon>Bacillota</taxon>
        <taxon>Bacilli</taxon>
        <taxon>Bacillales</taxon>
        <taxon>Paenibacillaceae</taxon>
        <taxon>Paenibacillus</taxon>
    </lineage>
</organism>
<evidence type="ECO:0000256" key="9">
    <source>
        <dbReference type="SAM" id="Phobius"/>
    </source>
</evidence>
<dbReference type="InterPro" id="IPR036737">
    <property type="entry name" value="OmpA-like_sf"/>
</dbReference>
<evidence type="ECO:0000259" key="10">
    <source>
        <dbReference type="PROSITE" id="PS51123"/>
    </source>
</evidence>
<keyword evidence="4 9" id="KW-0812">Transmembrane</keyword>
<dbReference type="AlphaFoldDB" id="A0A916ZEG8"/>
<evidence type="ECO:0000256" key="8">
    <source>
        <dbReference type="SAM" id="MobiDB-lite"/>
    </source>
</evidence>
<dbReference type="PANTHER" id="PTHR30329:SF21">
    <property type="entry name" value="LIPOPROTEIN YIAD-RELATED"/>
    <property type="match status" value="1"/>
</dbReference>
<keyword evidence="12" id="KW-1185">Reference proteome</keyword>
<proteinExistence type="inferred from homology"/>
<dbReference type="CDD" id="cd07185">
    <property type="entry name" value="OmpA_C-like"/>
    <property type="match status" value="1"/>
</dbReference>
<dbReference type="PROSITE" id="PS51123">
    <property type="entry name" value="OMPA_2"/>
    <property type="match status" value="1"/>
</dbReference>
<comment type="caution">
    <text evidence="11">The sequence shown here is derived from an EMBL/GenBank/DDBJ whole genome shotgun (WGS) entry which is preliminary data.</text>
</comment>
<dbReference type="Gene3D" id="3.30.1330.60">
    <property type="entry name" value="OmpA-like domain"/>
    <property type="match status" value="1"/>
</dbReference>
<gene>
    <name evidence="11" type="ORF">GCM10010911_58320</name>
</gene>